<dbReference type="RefSeq" id="WP_386758383.1">
    <property type="nucleotide sequence ID" value="NZ_JBHRXK010000002.1"/>
</dbReference>
<comment type="caution">
    <text evidence="2">The sequence shown here is derived from an EMBL/GenBank/DDBJ whole genome shotgun (WGS) entry which is preliminary data.</text>
</comment>
<feature type="signal peptide" evidence="1">
    <location>
        <begin position="1"/>
        <end position="27"/>
    </location>
</feature>
<keyword evidence="1" id="KW-0732">Signal</keyword>
<dbReference type="EMBL" id="JBHRXK010000002">
    <property type="protein sequence ID" value="MFC3550638.1"/>
    <property type="molecule type" value="Genomic_DNA"/>
</dbReference>
<organism evidence="2 3">
    <name type="scientific">Lysobacter cavernae</name>
    <dbReference type="NCBI Taxonomy" id="1685901"/>
    <lineage>
        <taxon>Bacteria</taxon>
        <taxon>Pseudomonadati</taxon>
        <taxon>Pseudomonadota</taxon>
        <taxon>Gammaproteobacteria</taxon>
        <taxon>Lysobacterales</taxon>
        <taxon>Lysobacteraceae</taxon>
        <taxon>Lysobacter</taxon>
    </lineage>
</organism>
<evidence type="ECO:0000313" key="2">
    <source>
        <dbReference type="EMBL" id="MFC3550638.1"/>
    </source>
</evidence>
<dbReference type="Pfam" id="PF11304">
    <property type="entry name" value="DUF3106"/>
    <property type="match status" value="1"/>
</dbReference>
<evidence type="ECO:0000256" key="1">
    <source>
        <dbReference type="SAM" id="SignalP"/>
    </source>
</evidence>
<feature type="chain" id="PRO_5046241218" evidence="1">
    <location>
        <begin position="28"/>
        <end position="215"/>
    </location>
</feature>
<proteinExistence type="predicted"/>
<reference evidence="3" key="1">
    <citation type="journal article" date="2019" name="Int. J. Syst. Evol. Microbiol.">
        <title>The Global Catalogue of Microorganisms (GCM) 10K type strain sequencing project: providing services to taxonomists for standard genome sequencing and annotation.</title>
        <authorList>
            <consortium name="The Broad Institute Genomics Platform"/>
            <consortium name="The Broad Institute Genome Sequencing Center for Infectious Disease"/>
            <person name="Wu L."/>
            <person name="Ma J."/>
        </authorList>
    </citation>
    <scope>NUCLEOTIDE SEQUENCE [LARGE SCALE GENOMIC DNA]</scope>
    <source>
        <strain evidence="3">KCTC 42875</strain>
    </source>
</reference>
<gene>
    <name evidence="2" type="ORF">ACFOLC_06365</name>
</gene>
<evidence type="ECO:0000313" key="3">
    <source>
        <dbReference type="Proteomes" id="UP001595740"/>
    </source>
</evidence>
<name>A0ABV7RNA8_9GAMM</name>
<protein>
    <submittedName>
        <fullName evidence="2">DUF3106 domain-containing protein</fullName>
    </submittedName>
</protein>
<dbReference type="Proteomes" id="UP001595740">
    <property type="component" value="Unassembled WGS sequence"/>
</dbReference>
<accession>A0ABV7RNA8</accession>
<sequence length="215" mass="24083">MRRSERRRTATLGLALGCALAVLPAYSAPPAELLQSLARLPPAAHAALQRQLLQWNAWTPQQHAAYAQRAAAWDALPRAERDTRRERFLAWQALPAAERARVQDATAWYAALPPQLQQAWRAQFDALDRSQRRGWLLGPELGADYAVLQPLLAQVPAEQHAPLLQALRAMTPTQRADLGVLVQRTPPQRREALRSGLLAAYPGHLGDWLWQQLQQ</sequence>
<keyword evidence="3" id="KW-1185">Reference proteome</keyword>
<dbReference type="InterPro" id="IPR021455">
    <property type="entry name" value="DUF3106"/>
</dbReference>